<dbReference type="InterPro" id="IPR000571">
    <property type="entry name" value="Znf_CCCH"/>
</dbReference>
<organism evidence="4 5">
    <name type="scientific">Cyphellophora europaea (strain CBS 101466)</name>
    <name type="common">Phialophora europaea</name>
    <dbReference type="NCBI Taxonomy" id="1220924"/>
    <lineage>
        <taxon>Eukaryota</taxon>
        <taxon>Fungi</taxon>
        <taxon>Dikarya</taxon>
        <taxon>Ascomycota</taxon>
        <taxon>Pezizomycotina</taxon>
        <taxon>Eurotiomycetes</taxon>
        <taxon>Chaetothyriomycetidae</taxon>
        <taxon>Chaetothyriales</taxon>
        <taxon>Cyphellophoraceae</taxon>
        <taxon>Cyphellophora</taxon>
    </lineage>
</organism>
<dbReference type="InParanoid" id="W2RYF4"/>
<dbReference type="EMBL" id="KB822719">
    <property type="protein sequence ID" value="ETN41462.1"/>
    <property type="molecule type" value="Genomic_DNA"/>
</dbReference>
<evidence type="ECO:0000313" key="4">
    <source>
        <dbReference type="EMBL" id="ETN41462.1"/>
    </source>
</evidence>
<evidence type="ECO:0000313" key="5">
    <source>
        <dbReference type="Proteomes" id="UP000030752"/>
    </source>
</evidence>
<dbReference type="eggNOG" id="ENOG502ST3I">
    <property type="taxonomic scope" value="Eukaryota"/>
</dbReference>
<proteinExistence type="predicted"/>
<sequence>MPPSSPLALKAQFYVIRPNGSFVPLIAMDELPTTVLVGDVPRILEPRATYGLHNVGEHESRHMHHAVEIAGSARPPTRIEPLTTTIPTSDRSLLASKHACAGPTLEHGLPAPPEAYGIEEYSHSAATTPTLGQTALVRVDRKATPVAQAGPDSSLALTPQSPASTAMSSHASLPKVNGVKEYCSYWLRHGECDYAQQGCLYKHEMPTDPEALARCGLRDIPRWYRESGKYGSLLAVPGSGAAGGPANIEKKVEMDSNWRPMSEKKAPTVSEVARTPVARTKTGITTVAGTGIRTSATNMTTKVNSSNDPNATLKAHHNISTSNTKPRKVEPYLNLEQRVAMNAIEQLQKSETLEASRRAKLQARSHTTSASPSTVQAADAKPQSTFSLIDASDSESGSGGRSPGINTPVTSTSSESDNDAKEGRETSTRASSNGLRQAPTNPGPAGNSQRLPVSVVTNPTVAQKGKVDEVVHRGTKEKCSSSNVTTNKKKTNILRRRNGHGQQAGAGRRVRKDSNGSGESGIETEQATDLFEGFGFGNGNGTGPGTGELRNAIDIDQQQAVLMGVPAWRAGGYDHDD</sequence>
<dbReference type="GeneID" id="19970737"/>
<evidence type="ECO:0000256" key="2">
    <source>
        <dbReference type="SAM" id="MobiDB-lite"/>
    </source>
</evidence>
<dbReference type="RefSeq" id="XP_008715971.1">
    <property type="nucleotide sequence ID" value="XM_008717749.1"/>
</dbReference>
<dbReference type="AlphaFoldDB" id="W2RYF4"/>
<feature type="compositionally biased region" description="Polar residues" evidence="2">
    <location>
        <begin position="300"/>
        <end position="310"/>
    </location>
</feature>
<protein>
    <recommendedName>
        <fullName evidence="3">C3H1-type domain-containing protein</fullName>
    </recommendedName>
</protein>
<dbReference type="Proteomes" id="UP000030752">
    <property type="component" value="Unassembled WGS sequence"/>
</dbReference>
<dbReference type="PROSITE" id="PS50103">
    <property type="entry name" value="ZF_C3H1"/>
    <property type="match status" value="1"/>
</dbReference>
<name>W2RYF4_CYPE1</name>
<feature type="compositionally biased region" description="Polar residues" evidence="2">
    <location>
        <begin position="428"/>
        <end position="452"/>
    </location>
</feature>
<feature type="compositionally biased region" description="Basic and acidic residues" evidence="2">
    <location>
        <begin position="418"/>
        <end position="427"/>
    </location>
</feature>
<keyword evidence="1" id="KW-0862">Zinc</keyword>
<feature type="compositionally biased region" description="Polar residues" evidence="2">
    <location>
        <begin position="155"/>
        <end position="171"/>
    </location>
</feature>
<feature type="compositionally biased region" description="Polar residues" evidence="2">
    <location>
        <begin position="364"/>
        <end position="387"/>
    </location>
</feature>
<feature type="region of interest" description="Disordered" evidence="2">
    <location>
        <begin position="145"/>
        <end position="171"/>
    </location>
</feature>
<evidence type="ECO:0000256" key="1">
    <source>
        <dbReference type="PROSITE-ProRule" id="PRU00723"/>
    </source>
</evidence>
<accession>W2RYF4</accession>
<gene>
    <name evidence="4" type="ORF">HMPREF1541_03398</name>
</gene>
<feature type="domain" description="C3H1-type" evidence="3">
    <location>
        <begin position="177"/>
        <end position="206"/>
    </location>
</feature>
<feature type="compositionally biased region" description="Polar residues" evidence="2">
    <location>
        <begin position="404"/>
        <end position="415"/>
    </location>
</feature>
<dbReference type="STRING" id="1220924.W2RYF4"/>
<dbReference type="GO" id="GO:0008270">
    <property type="term" value="F:zinc ion binding"/>
    <property type="evidence" value="ECO:0007669"/>
    <property type="project" value="UniProtKB-KW"/>
</dbReference>
<keyword evidence="5" id="KW-1185">Reference proteome</keyword>
<feature type="region of interest" description="Disordered" evidence="2">
    <location>
        <begin position="355"/>
        <end position="452"/>
    </location>
</feature>
<dbReference type="OrthoDB" id="5355510at2759"/>
<keyword evidence="1" id="KW-0479">Metal-binding</keyword>
<feature type="zinc finger region" description="C3H1-type" evidence="1">
    <location>
        <begin position="177"/>
        <end position="206"/>
    </location>
</feature>
<dbReference type="HOGENOM" id="CLU_472522_0_0_1"/>
<evidence type="ECO:0000259" key="3">
    <source>
        <dbReference type="PROSITE" id="PS50103"/>
    </source>
</evidence>
<keyword evidence="1" id="KW-0863">Zinc-finger</keyword>
<dbReference type="VEuPathDB" id="FungiDB:HMPREF1541_03398"/>
<feature type="region of interest" description="Disordered" evidence="2">
    <location>
        <begin position="300"/>
        <end position="325"/>
    </location>
</feature>
<reference evidence="4 5" key="1">
    <citation type="submission" date="2013-03" db="EMBL/GenBank/DDBJ databases">
        <title>The Genome Sequence of Phialophora europaea CBS 101466.</title>
        <authorList>
            <consortium name="The Broad Institute Genomics Platform"/>
            <person name="Cuomo C."/>
            <person name="de Hoog S."/>
            <person name="Gorbushina A."/>
            <person name="Walker B."/>
            <person name="Young S.K."/>
            <person name="Zeng Q."/>
            <person name="Gargeya S."/>
            <person name="Fitzgerald M."/>
            <person name="Haas B."/>
            <person name="Abouelleil A."/>
            <person name="Allen A.W."/>
            <person name="Alvarado L."/>
            <person name="Arachchi H.M."/>
            <person name="Berlin A.M."/>
            <person name="Chapman S.B."/>
            <person name="Gainer-Dewar J."/>
            <person name="Goldberg J."/>
            <person name="Griggs A."/>
            <person name="Gujja S."/>
            <person name="Hansen M."/>
            <person name="Howarth C."/>
            <person name="Imamovic A."/>
            <person name="Ireland A."/>
            <person name="Larimer J."/>
            <person name="McCowan C."/>
            <person name="Murphy C."/>
            <person name="Pearson M."/>
            <person name="Poon T.W."/>
            <person name="Priest M."/>
            <person name="Roberts A."/>
            <person name="Saif S."/>
            <person name="Shea T."/>
            <person name="Sisk P."/>
            <person name="Sykes S."/>
            <person name="Wortman J."/>
            <person name="Nusbaum C."/>
            <person name="Birren B."/>
        </authorList>
    </citation>
    <scope>NUCLEOTIDE SEQUENCE [LARGE SCALE GENOMIC DNA]</scope>
    <source>
        <strain evidence="4 5">CBS 101466</strain>
    </source>
</reference>
<feature type="region of interest" description="Disordered" evidence="2">
    <location>
        <begin position="498"/>
        <end position="521"/>
    </location>
</feature>